<dbReference type="PROSITE" id="PS00301">
    <property type="entry name" value="G_TR_1"/>
    <property type="match status" value="1"/>
</dbReference>
<dbReference type="CDD" id="cd03691">
    <property type="entry name" value="BipA_TypA_II"/>
    <property type="match status" value="1"/>
</dbReference>
<dbReference type="Pfam" id="PF22042">
    <property type="entry name" value="EF-G_D2"/>
    <property type="match status" value="1"/>
</dbReference>
<dbReference type="FunFam" id="3.40.50.300:FF:000055">
    <property type="entry name" value="GTP-binding protein TypA"/>
    <property type="match status" value="1"/>
</dbReference>
<dbReference type="InterPro" id="IPR009000">
    <property type="entry name" value="Transl_B-barrel_sf"/>
</dbReference>
<dbReference type="InterPro" id="IPR006298">
    <property type="entry name" value="BipA"/>
</dbReference>
<dbReference type="Gene3D" id="3.30.70.870">
    <property type="entry name" value="Elongation Factor G (Translational Gtpase), domain 3"/>
    <property type="match status" value="1"/>
</dbReference>
<dbReference type="Pfam" id="PF00679">
    <property type="entry name" value="EFG_C"/>
    <property type="match status" value="1"/>
</dbReference>
<dbReference type="Gene3D" id="2.40.30.10">
    <property type="entry name" value="Translation factors"/>
    <property type="match status" value="1"/>
</dbReference>
<dbReference type="CDD" id="cd01891">
    <property type="entry name" value="TypA_BipA"/>
    <property type="match status" value="1"/>
</dbReference>
<sequence>MDQAKIRNIAIIAHVDHGKTTLVDHLLKQSHTFAAYEAEMSQETIMDSQDLERERGVTILAKNTAIVWHDYKINIIDTPGHADFSGEVERVLNMAEGCLLLVDAAEGVLSQTRYVLSLALKLKLKPIVIINKVDRKDQRSAEVLNEINNLFLDLVENEDQLDFPVLYAVGRQGKVGRDVTLKDAKDLSLLFETIITAIPAPPGDPHGPAQMQITTLDYDQHKGRYAIGRINRGTIKVGQSLAILRNDIKVAAHQVEYLFTFQGLKKQSTTTVGTGEIVAIAGFSEVKIGDTLTDPEHLDPLPKLEITQPILKVEISVSTSPLVGKDGKLTTSRQIQARLKKEIETNISLKIESGVLGNSFVVAGRGELHLSILIETMRREGYEFSVSQPQVIYKKIDNKTFEPFEKLYLEVPERFAGVVINSLGQRKARMLNMQNVKSGVRFEYRISTKNLIGLRGELLTKTSGMSVVNSVFWDYEPAKEAIVWQRNGAIVAAEPGKALAYAISHLQERATSFVNPGEVVYKGMIIGLNNRSGDMYFNICKGKQLTNMRAATADATIQIAPALKMSLEQYLTFIGPDELLEVTPHYLRLRKKDLNFKR</sequence>
<dbReference type="Gene3D" id="2.40.50.250">
    <property type="entry name" value="bipa protein"/>
    <property type="match status" value="1"/>
</dbReference>
<dbReference type="GO" id="GO:1990904">
    <property type="term" value="C:ribonucleoprotein complex"/>
    <property type="evidence" value="ECO:0007669"/>
    <property type="project" value="TreeGrafter"/>
</dbReference>
<dbReference type="PROSITE" id="PS51722">
    <property type="entry name" value="G_TR_2"/>
    <property type="match status" value="1"/>
</dbReference>
<dbReference type="SUPFAM" id="SSF54980">
    <property type="entry name" value="EF-G C-terminal domain-like"/>
    <property type="match status" value="2"/>
</dbReference>
<organism evidence="5 6">
    <name type="scientific">Candidatus Beckwithbacteria bacterium CG2_30_44_31</name>
    <dbReference type="NCBI Taxonomy" id="1805035"/>
    <lineage>
        <taxon>Bacteria</taxon>
        <taxon>Candidatus Beckwithiibacteriota</taxon>
    </lineage>
</organism>
<dbReference type="FunFam" id="3.30.70.240:FF:000002">
    <property type="entry name" value="GTP-binding protein TypA"/>
    <property type="match status" value="1"/>
</dbReference>
<proteinExistence type="predicted"/>
<dbReference type="InterPro" id="IPR035651">
    <property type="entry name" value="BipA_V"/>
</dbReference>
<dbReference type="SUPFAM" id="SSF50447">
    <property type="entry name" value="Translation proteins"/>
    <property type="match status" value="1"/>
</dbReference>
<dbReference type="InterPro" id="IPR042116">
    <property type="entry name" value="TypA/BipA_C"/>
</dbReference>
<dbReference type="NCBIfam" id="TIGR01394">
    <property type="entry name" value="TypA_BipA"/>
    <property type="match status" value="1"/>
</dbReference>
<dbReference type="InterPro" id="IPR000795">
    <property type="entry name" value="T_Tr_GTP-bd_dom"/>
</dbReference>
<dbReference type="InterPro" id="IPR047042">
    <property type="entry name" value="BipA_II"/>
</dbReference>
<dbReference type="EMBL" id="MNXQ01000046">
    <property type="protein sequence ID" value="OIP03164.1"/>
    <property type="molecule type" value="Genomic_DNA"/>
</dbReference>
<dbReference type="Pfam" id="PF21018">
    <property type="entry name" value="BipA_C"/>
    <property type="match status" value="1"/>
</dbReference>
<dbReference type="Pfam" id="PF00009">
    <property type="entry name" value="GTP_EFTU"/>
    <property type="match status" value="1"/>
</dbReference>
<dbReference type="InterPro" id="IPR035647">
    <property type="entry name" value="EFG_III/V"/>
</dbReference>
<accession>A0A1J5AXC2</accession>
<dbReference type="GO" id="GO:0003924">
    <property type="term" value="F:GTPase activity"/>
    <property type="evidence" value="ECO:0007669"/>
    <property type="project" value="InterPro"/>
</dbReference>
<evidence type="ECO:0000256" key="3">
    <source>
        <dbReference type="ARBA" id="ARBA00035722"/>
    </source>
</evidence>
<dbReference type="Proteomes" id="UP000183605">
    <property type="component" value="Unassembled WGS sequence"/>
</dbReference>
<dbReference type="InterPro" id="IPR048876">
    <property type="entry name" value="BipA_C"/>
</dbReference>
<name>A0A1J5AXC2_9BACT</name>
<comment type="caution">
    <text evidence="5">The sequence shown here is derived from an EMBL/GenBank/DDBJ whole genome shotgun (WGS) entry which is preliminary data.</text>
</comment>
<dbReference type="InterPro" id="IPR000640">
    <property type="entry name" value="EFG_V-like"/>
</dbReference>
<feature type="domain" description="Tr-type G" evidence="4">
    <location>
        <begin position="4"/>
        <end position="202"/>
    </location>
</feature>
<reference evidence="5 6" key="1">
    <citation type="journal article" date="2016" name="Environ. Microbiol.">
        <title>Genomic resolution of a cold subsurface aquifer community provides metabolic insights for novel microbes adapted to high CO concentrations.</title>
        <authorList>
            <person name="Probst A.J."/>
            <person name="Castelle C.J."/>
            <person name="Singh A."/>
            <person name="Brown C.T."/>
            <person name="Anantharaman K."/>
            <person name="Sharon I."/>
            <person name="Hug L.A."/>
            <person name="Burstein D."/>
            <person name="Emerson J.B."/>
            <person name="Thomas B.C."/>
            <person name="Banfield J.F."/>
        </authorList>
    </citation>
    <scope>NUCLEOTIDE SEQUENCE [LARGE SCALE GENOMIC DNA]</scope>
    <source>
        <strain evidence="5">CG2_30_44_31</strain>
    </source>
</reference>
<dbReference type="GO" id="GO:0005829">
    <property type="term" value="C:cytosol"/>
    <property type="evidence" value="ECO:0007669"/>
    <property type="project" value="TreeGrafter"/>
</dbReference>
<keyword evidence="2" id="KW-0342">GTP-binding</keyword>
<dbReference type="Gene3D" id="3.30.70.240">
    <property type="match status" value="1"/>
</dbReference>
<dbReference type="InterPro" id="IPR047041">
    <property type="entry name" value="BipA_GTP-bd_dom"/>
</dbReference>
<dbReference type="PRINTS" id="PR00315">
    <property type="entry name" value="ELONGATNFCT"/>
</dbReference>
<dbReference type="AlphaFoldDB" id="A0A1J5AXC2"/>
<evidence type="ECO:0000256" key="1">
    <source>
        <dbReference type="ARBA" id="ARBA00022741"/>
    </source>
</evidence>
<evidence type="ECO:0000259" key="4">
    <source>
        <dbReference type="PROSITE" id="PS51722"/>
    </source>
</evidence>
<dbReference type="InterPro" id="IPR053905">
    <property type="entry name" value="EF-G-like_DII"/>
</dbReference>
<dbReference type="Gene3D" id="3.40.50.300">
    <property type="entry name" value="P-loop containing nucleotide triphosphate hydrolases"/>
    <property type="match status" value="1"/>
</dbReference>
<dbReference type="SUPFAM" id="SSF52540">
    <property type="entry name" value="P-loop containing nucleoside triphosphate hydrolases"/>
    <property type="match status" value="1"/>
</dbReference>
<evidence type="ECO:0000313" key="6">
    <source>
        <dbReference type="Proteomes" id="UP000183605"/>
    </source>
</evidence>
<keyword evidence="1" id="KW-0547">Nucleotide-binding</keyword>
<dbReference type="GO" id="GO:0005525">
    <property type="term" value="F:GTP binding"/>
    <property type="evidence" value="ECO:0007669"/>
    <property type="project" value="UniProtKB-KW"/>
</dbReference>
<evidence type="ECO:0000313" key="5">
    <source>
        <dbReference type="EMBL" id="OIP03164.1"/>
    </source>
</evidence>
<dbReference type="InterPro" id="IPR031157">
    <property type="entry name" value="G_TR_CS"/>
</dbReference>
<protein>
    <recommendedName>
        <fullName evidence="3">50S ribosomal subunit assembly factor BipA</fullName>
    </recommendedName>
</protein>
<dbReference type="FunFam" id="2.40.50.250:FF:000001">
    <property type="entry name" value="GTP-binding protein TypA"/>
    <property type="match status" value="1"/>
</dbReference>
<dbReference type="CDD" id="cd03710">
    <property type="entry name" value="BipA_TypA_C"/>
    <property type="match status" value="1"/>
</dbReference>
<dbReference type="InterPro" id="IPR027417">
    <property type="entry name" value="P-loop_NTPase"/>
</dbReference>
<dbReference type="PANTHER" id="PTHR42908:SF8">
    <property type="entry name" value="TR-TYPE G DOMAIN-CONTAINING PROTEIN"/>
    <property type="match status" value="1"/>
</dbReference>
<gene>
    <name evidence="5" type="ORF">AUK18_02505</name>
</gene>
<dbReference type="NCBIfam" id="TIGR00231">
    <property type="entry name" value="small_GTP"/>
    <property type="match status" value="1"/>
</dbReference>
<dbReference type="InterPro" id="IPR005225">
    <property type="entry name" value="Small_GTP-bd"/>
</dbReference>
<dbReference type="PANTHER" id="PTHR42908">
    <property type="entry name" value="TRANSLATION ELONGATION FACTOR-RELATED"/>
    <property type="match status" value="1"/>
</dbReference>
<evidence type="ECO:0000256" key="2">
    <source>
        <dbReference type="ARBA" id="ARBA00023134"/>
    </source>
</evidence>